<dbReference type="Proteomes" id="UP000680714">
    <property type="component" value="Unassembled WGS sequence"/>
</dbReference>
<organism evidence="2 3">
    <name type="scientific">Magnetospirillum sulfuroxidans</name>
    <dbReference type="NCBI Taxonomy" id="611300"/>
    <lineage>
        <taxon>Bacteria</taxon>
        <taxon>Pseudomonadati</taxon>
        <taxon>Pseudomonadota</taxon>
        <taxon>Alphaproteobacteria</taxon>
        <taxon>Rhodospirillales</taxon>
        <taxon>Rhodospirillaceae</taxon>
        <taxon>Magnetospirillum</taxon>
    </lineage>
</organism>
<dbReference type="PANTHER" id="PTHR40072">
    <property type="entry name" value="MOLYBDOPTERIN-GUANINE DINUCLEOTIDE BIOSYNTHESIS ADAPTER PROTEIN-RELATED"/>
    <property type="match status" value="1"/>
</dbReference>
<dbReference type="Gene3D" id="3.40.50.300">
    <property type="entry name" value="P-loop containing nucleotide triphosphate hydrolases"/>
    <property type="match status" value="1"/>
</dbReference>
<dbReference type="PANTHER" id="PTHR40072:SF1">
    <property type="entry name" value="MOLYBDOPTERIN-GUANINE DINUCLEOTIDE BIOSYNTHESIS ADAPTER PROTEIN"/>
    <property type="match status" value="1"/>
</dbReference>
<dbReference type="EMBL" id="JAGTUF010000019">
    <property type="protein sequence ID" value="MBR9973237.1"/>
    <property type="molecule type" value="Genomic_DNA"/>
</dbReference>
<reference evidence="2 3" key="1">
    <citation type="submission" date="2021-04" db="EMBL/GenBank/DDBJ databases">
        <title>Magnetospirillum sulfuroxidans sp. nov., a facultative chemolithoautotrophic sulfur-oxidizing alphaproteobacterium isolated from freshwater sediment and proposals for Paramagetospirillum gen. nov., and Magnetospirillaceae fam. nov.</title>
        <authorList>
            <person name="Koziaeva V."/>
            <person name="Geelhoed J.S."/>
            <person name="Sorokin D.Y."/>
            <person name="Grouzdev D.S."/>
        </authorList>
    </citation>
    <scope>NUCLEOTIDE SEQUENCE [LARGE SCALE GENOMIC DNA]</scope>
    <source>
        <strain evidence="2 3">J10</strain>
    </source>
</reference>
<gene>
    <name evidence="2" type="primary">mobB</name>
    <name evidence="2" type="ORF">KEC16_16055</name>
</gene>
<dbReference type="CDD" id="cd03116">
    <property type="entry name" value="MobB"/>
    <property type="match status" value="1"/>
</dbReference>
<dbReference type="SUPFAM" id="SSF52540">
    <property type="entry name" value="P-loop containing nucleoside triphosphate hydrolases"/>
    <property type="match status" value="1"/>
</dbReference>
<evidence type="ECO:0000313" key="3">
    <source>
        <dbReference type="Proteomes" id="UP000680714"/>
    </source>
</evidence>
<dbReference type="InterPro" id="IPR027417">
    <property type="entry name" value="P-loop_NTPase"/>
</dbReference>
<sequence length="164" mass="17868">MKVFGLCGHSGSGKTTLMVKLVPLLVAGGLRVSTIKQANAGFDADKPGKDSYEHRAAGAKEVLVASAKRWALMHEYRGEPELSMEHLLARMSPVDLVLVEGFRHWPHPRIEVWRRAVGKPPLFPTDPVVVAVASPDCPENLNVPLLALDEADSIARFVLEQTGL</sequence>
<feature type="domain" description="Molybdopterin-guanine dinucleotide biosynthesis protein B (MobB)" evidence="1">
    <location>
        <begin position="3"/>
        <end position="134"/>
    </location>
</feature>
<evidence type="ECO:0000313" key="2">
    <source>
        <dbReference type="EMBL" id="MBR9973237.1"/>
    </source>
</evidence>
<comment type="caution">
    <text evidence="2">The sequence shown here is derived from an EMBL/GenBank/DDBJ whole genome shotgun (WGS) entry which is preliminary data.</text>
</comment>
<proteinExistence type="predicted"/>
<name>A0ABS5IFP6_9PROT</name>
<protein>
    <submittedName>
        <fullName evidence="2">Molybdopterin-guanine dinucleotide biosynthesis protein B</fullName>
    </submittedName>
</protein>
<accession>A0ABS5IFP6</accession>
<keyword evidence="3" id="KW-1185">Reference proteome</keyword>
<dbReference type="InterPro" id="IPR004435">
    <property type="entry name" value="MobB_dom"/>
</dbReference>
<dbReference type="InterPro" id="IPR052539">
    <property type="entry name" value="MGD_biosynthesis_adapter"/>
</dbReference>
<dbReference type="Pfam" id="PF03205">
    <property type="entry name" value="MobB"/>
    <property type="match status" value="1"/>
</dbReference>
<dbReference type="RefSeq" id="WP_211550780.1">
    <property type="nucleotide sequence ID" value="NZ_JAGTUF010000019.1"/>
</dbReference>
<evidence type="ECO:0000259" key="1">
    <source>
        <dbReference type="Pfam" id="PF03205"/>
    </source>
</evidence>
<dbReference type="NCBIfam" id="TIGR00176">
    <property type="entry name" value="mobB"/>
    <property type="match status" value="1"/>
</dbReference>